<comment type="caution">
    <text evidence="1">The sequence shown here is derived from an EMBL/GenBank/DDBJ whole genome shotgun (WGS) entry which is preliminary data.</text>
</comment>
<gene>
    <name evidence="1" type="ORF">ICC18_13980</name>
</gene>
<protein>
    <submittedName>
        <fullName evidence="1">Uncharacterized protein</fullName>
    </submittedName>
</protein>
<evidence type="ECO:0000313" key="2">
    <source>
        <dbReference type="Proteomes" id="UP000650466"/>
    </source>
</evidence>
<sequence length="103" mass="11935">MQSITIQLLIIDTDHNEEQARKKVIDAMDDLINEFCVQPIEKSKVVDALLAVNQAVLGFLLTGGKEILVWEDVTQYVELFMRQHNERHIDLMRMQAAQRGWKV</sequence>
<accession>A0A926KNR6</accession>
<reference evidence="1" key="1">
    <citation type="submission" date="2020-09" db="EMBL/GenBank/DDBJ databases">
        <title>Draft Genome Sequence of Paenibacillus sp. WST5.</title>
        <authorList>
            <person name="Bao Z."/>
        </authorList>
    </citation>
    <scope>NUCLEOTIDE SEQUENCE</scope>
    <source>
        <strain evidence="1">WST5</strain>
    </source>
</reference>
<keyword evidence="2" id="KW-1185">Reference proteome</keyword>
<evidence type="ECO:0000313" key="1">
    <source>
        <dbReference type="EMBL" id="MBD0381229.1"/>
    </source>
</evidence>
<dbReference type="RefSeq" id="WP_188175022.1">
    <property type="nucleotide sequence ID" value="NZ_JACVVD010000004.1"/>
</dbReference>
<dbReference type="Proteomes" id="UP000650466">
    <property type="component" value="Unassembled WGS sequence"/>
</dbReference>
<dbReference type="EMBL" id="JACVVD010000004">
    <property type="protein sequence ID" value="MBD0381229.1"/>
    <property type="molecule type" value="Genomic_DNA"/>
</dbReference>
<dbReference type="AlphaFoldDB" id="A0A926KNR6"/>
<organism evidence="1 2">
    <name type="scientific">Paenibacillus sedimenti</name>
    <dbReference type="NCBI Taxonomy" id="2770274"/>
    <lineage>
        <taxon>Bacteria</taxon>
        <taxon>Bacillati</taxon>
        <taxon>Bacillota</taxon>
        <taxon>Bacilli</taxon>
        <taxon>Bacillales</taxon>
        <taxon>Paenibacillaceae</taxon>
        <taxon>Paenibacillus</taxon>
    </lineage>
</organism>
<proteinExistence type="predicted"/>
<name>A0A926KNR6_9BACL</name>